<dbReference type="InterPro" id="IPR029062">
    <property type="entry name" value="Class_I_gatase-like"/>
</dbReference>
<organism evidence="2 3">
    <name type="scientific">Actinosynnema pretiosum</name>
    <dbReference type="NCBI Taxonomy" id="42197"/>
    <lineage>
        <taxon>Bacteria</taxon>
        <taxon>Bacillati</taxon>
        <taxon>Actinomycetota</taxon>
        <taxon>Actinomycetes</taxon>
        <taxon>Pseudonocardiales</taxon>
        <taxon>Pseudonocardiaceae</taxon>
        <taxon>Actinosynnema</taxon>
    </lineage>
</organism>
<name>A0A290Z9J8_9PSEU</name>
<dbReference type="Pfam" id="PF00117">
    <property type="entry name" value="GATase"/>
    <property type="match status" value="1"/>
</dbReference>
<dbReference type="KEGG" id="apre:CNX65_22125"/>
<feature type="domain" description="Glutamine amidotransferase" evidence="1">
    <location>
        <begin position="23"/>
        <end position="177"/>
    </location>
</feature>
<evidence type="ECO:0000313" key="3">
    <source>
        <dbReference type="Proteomes" id="UP000218505"/>
    </source>
</evidence>
<evidence type="ECO:0000259" key="1">
    <source>
        <dbReference type="Pfam" id="PF00117"/>
    </source>
</evidence>
<proteinExistence type="predicted"/>
<dbReference type="SUPFAM" id="SSF52317">
    <property type="entry name" value="Class I glutamine amidotransferase-like"/>
    <property type="match status" value="1"/>
</dbReference>
<sequence length="224" mass="23176">MRAAVIQHVPFEGPALVESALVGGGFAVRLVRVDLGAALPDVADVDVLVVLGGPMGAFDDLTHPRLADERELIRRCVRAGVPVLGVCLGAQLLAGALGAAVSRGERAEVGVGEVVLTAGGLADPVLGPSRPALPVVHWHHDTFALPEGATLLATSEQYRHQAFRVGASYGFQFHVELDADALAALAPHLPPDATVTAEQASAVAAEGARVLDRWVGHALRGAVR</sequence>
<dbReference type="InterPro" id="IPR044992">
    <property type="entry name" value="ChyE-like"/>
</dbReference>
<keyword evidence="3" id="KW-1185">Reference proteome</keyword>
<evidence type="ECO:0000313" key="2">
    <source>
        <dbReference type="EMBL" id="ATE55652.1"/>
    </source>
</evidence>
<accession>A0A290Z9J8</accession>
<dbReference type="RefSeq" id="WP_096495483.1">
    <property type="nucleotide sequence ID" value="NZ_CP023445.1"/>
</dbReference>
<reference evidence="2" key="1">
    <citation type="submission" date="2017-09" db="EMBL/GenBank/DDBJ databases">
        <title>Complete Genome Sequence of ansamitocin-producing Bacterium Actinosynnema pretiosum X47.</title>
        <authorList>
            <person name="Cao G."/>
            <person name="Zong G."/>
            <person name="Zhong C."/>
            <person name="Fu J."/>
        </authorList>
    </citation>
    <scope>NUCLEOTIDE SEQUENCE [LARGE SCALE GENOMIC DNA]</scope>
    <source>
        <strain evidence="2">X47</strain>
    </source>
</reference>
<dbReference type="AlphaFoldDB" id="A0A290Z9J8"/>
<protein>
    <submittedName>
        <fullName evidence="2">GMP synthase</fullName>
    </submittedName>
</protein>
<dbReference type="PANTHER" id="PTHR42695">
    <property type="entry name" value="GLUTAMINE AMIDOTRANSFERASE YLR126C-RELATED"/>
    <property type="match status" value="1"/>
</dbReference>
<dbReference type="EMBL" id="CP023445">
    <property type="protein sequence ID" value="ATE55652.1"/>
    <property type="molecule type" value="Genomic_DNA"/>
</dbReference>
<dbReference type="Proteomes" id="UP000218505">
    <property type="component" value="Chromosome"/>
</dbReference>
<dbReference type="Gene3D" id="3.40.50.880">
    <property type="match status" value="1"/>
</dbReference>
<dbReference type="CDD" id="cd01741">
    <property type="entry name" value="GATase1_1"/>
    <property type="match status" value="1"/>
</dbReference>
<dbReference type="PROSITE" id="PS51273">
    <property type="entry name" value="GATASE_TYPE_1"/>
    <property type="match status" value="1"/>
</dbReference>
<gene>
    <name evidence="2" type="ORF">CNX65_22125</name>
</gene>
<dbReference type="GO" id="GO:0005829">
    <property type="term" value="C:cytosol"/>
    <property type="evidence" value="ECO:0007669"/>
    <property type="project" value="TreeGrafter"/>
</dbReference>
<dbReference type="PANTHER" id="PTHR42695:SF5">
    <property type="entry name" value="GLUTAMINE AMIDOTRANSFERASE YLR126C-RELATED"/>
    <property type="match status" value="1"/>
</dbReference>
<dbReference type="InterPro" id="IPR017926">
    <property type="entry name" value="GATASE"/>
</dbReference>